<dbReference type="OrthoDB" id="10251412at2759"/>
<dbReference type="EMBL" id="KI925462">
    <property type="protein sequence ID" value="ETW78392.1"/>
    <property type="molecule type" value="Genomic_DNA"/>
</dbReference>
<dbReference type="GeneID" id="20678418"/>
<dbReference type="HOGENOM" id="CLU_010189_7_0_1"/>
<dbReference type="GO" id="GO:0005524">
    <property type="term" value="F:ATP binding"/>
    <property type="evidence" value="ECO:0007669"/>
    <property type="project" value="UniProtKB-KW"/>
</dbReference>
<dbReference type="InterPro" id="IPR003959">
    <property type="entry name" value="ATPase_AAA_core"/>
</dbReference>
<evidence type="ECO:0000256" key="2">
    <source>
        <dbReference type="ARBA" id="ARBA00022741"/>
    </source>
</evidence>
<comment type="similarity">
    <text evidence="1">Belongs to the AAA ATPase family. BCS1 subfamily.</text>
</comment>
<dbReference type="InterPro" id="IPR027417">
    <property type="entry name" value="P-loop_NTPase"/>
</dbReference>
<dbReference type="KEGG" id="hir:HETIRDRAFT_58075"/>
<dbReference type="AlphaFoldDB" id="W4JXU1"/>
<dbReference type="InterPro" id="IPR050747">
    <property type="entry name" value="Mitochondrial_chaperone_BCS1"/>
</dbReference>
<accession>W4JXU1</accession>
<keyword evidence="3 4" id="KW-0067">ATP-binding</keyword>
<dbReference type="Proteomes" id="UP000030671">
    <property type="component" value="Unassembled WGS sequence"/>
</dbReference>
<evidence type="ECO:0000256" key="4">
    <source>
        <dbReference type="RuleBase" id="RU003651"/>
    </source>
</evidence>
<dbReference type="GO" id="GO:0016887">
    <property type="term" value="F:ATP hydrolysis activity"/>
    <property type="evidence" value="ECO:0007669"/>
    <property type="project" value="InterPro"/>
</dbReference>
<proteinExistence type="inferred from homology"/>
<feature type="compositionally biased region" description="Acidic residues" evidence="5">
    <location>
        <begin position="288"/>
        <end position="300"/>
    </location>
</feature>
<protein>
    <submittedName>
        <fullName evidence="7">AAA+-type ATPase</fullName>
    </submittedName>
</protein>
<dbReference type="PROSITE" id="PS00674">
    <property type="entry name" value="AAA"/>
    <property type="match status" value="1"/>
</dbReference>
<keyword evidence="2 4" id="KW-0547">Nucleotide-binding</keyword>
<dbReference type="STRING" id="747525.W4JXU1"/>
<dbReference type="InParanoid" id="W4JXU1"/>
<dbReference type="SMART" id="SM00382">
    <property type="entry name" value="AAA"/>
    <property type="match status" value="1"/>
</dbReference>
<evidence type="ECO:0000256" key="3">
    <source>
        <dbReference type="ARBA" id="ARBA00022840"/>
    </source>
</evidence>
<evidence type="ECO:0000256" key="5">
    <source>
        <dbReference type="SAM" id="MobiDB-lite"/>
    </source>
</evidence>
<evidence type="ECO:0000313" key="8">
    <source>
        <dbReference type="Proteomes" id="UP000030671"/>
    </source>
</evidence>
<name>W4JXU1_HETIT</name>
<gene>
    <name evidence="7" type="ORF">HETIRDRAFT_58075</name>
</gene>
<sequence>MFTDVEQFLDPKTESWYHKKGVPYHRGYLLYGPPGSGKTSTVHALASRFDLEVYVVSISGAKISDVSLGKLISSIPKGAILLIEDIDCIFPPSFRNDSTRLDPHGLPLSDPFEGQSRVTLSGMLNMLDGAASESGRIVFATTNHLEALDPALIRAGRFDVKVEYKLASPEQGIALFRHFFPESDAATAETFAKAIPHMELSMADISGYLIKYRDATLEKTVADAAEWARREVSGKCRLKCLQTGEHSLRSESSDLGARTLFSCSPNFSMSPNVEKRNLDSPLRGEVQVAEDEAGYPVEDS</sequence>
<dbReference type="Pfam" id="PF25426">
    <property type="entry name" value="AAA_lid_BCS1"/>
    <property type="match status" value="1"/>
</dbReference>
<evidence type="ECO:0000313" key="7">
    <source>
        <dbReference type="EMBL" id="ETW78392.1"/>
    </source>
</evidence>
<organism evidence="7 8">
    <name type="scientific">Heterobasidion irregulare (strain TC 32-1)</name>
    <dbReference type="NCBI Taxonomy" id="747525"/>
    <lineage>
        <taxon>Eukaryota</taxon>
        <taxon>Fungi</taxon>
        <taxon>Dikarya</taxon>
        <taxon>Basidiomycota</taxon>
        <taxon>Agaricomycotina</taxon>
        <taxon>Agaricomycetes</taxon>
        <taxon>Russulales</taxon>
        <taxon>Bondarzewiaceae</taxon>
        <taxon>Heterobasidion</taxon>
        <taxon>Heterobasidion annosum species complex</taxon>
    </lineage>
</organism>
<dbReference type="Pfam" id="PF00004">
    <property type="entry name" value="AAA"/>
    <property type="match status" value="1"/>
</dbReference>
<reference evidence="7 8" key="1">
    <citation type="journal article" date="2012" name="New Phytol.">
        <title>Insight into trade-off between wood decay and parasitism from the genome of a fungal forest pathogen.</title>
        <authorList>
            <person name="Olson A."/>
            <person name="Aerts A."/>
            <person name="Asiegbu F."/>
            <person name="Belbahri L."/>
            <person name="Bouzid O."/>
            <person name="Broberg A."/>
            <person name="Canback B."/>
            <person name="Coutinho P.M."/>
            <person name="Cullen D."/>
            <person name="Dalman K."/>
            <person name="Deflorio G."/>
            <person name="van Diepen L.T."/>
            <person name="Dunand C."/>
            <person name="Duplessis S."/>
            <person name="Durling M."/>
            <person name="Gonthier P."/>
            <person name="Grimwood J."/>
            <person name="Fossdal C.G."/>
            <person name="Hansson D."/>
            <person name="Henrissat B."/>
            <person name="Hietala A."/>
            <person name="Himmelstrand K."/>
            <person name="Hoffmeister D."/>
            <person name="Hogberg N."/>
            <person name="James T.Y."/>
            <person name="Karlsson M."/>
            <person name="Kohler A."/>
            <person name="Kues U."/>
            <person name="Lee Y.H."/>
            <person name="Lin Y.C."/>
            <person name="Lind M."/>
            <person name="Lindquist E."/>
            <person name="Lombard V."/>
            <person name="Lucas S."/>
            <person name="Lunden K."/>
            <person name="Morin E."/>
            <person name="Murat C."/>
            <person name="Park J."/>
            <person name="Raffaello T."/>
            <person name="Rouze P."/>
            <person name="Salamov A."/>
            <person name="Schmutz J."/>
            <person name="Solheim H."/>
            <person name="Stahlberg J."/>
            <person name="Velez H."/>
            <person name="de Vries R.P."/>
            <person name="Wiebenga A."/>
            <person name="Woodward S."/>
            <person name="Yakovlev I."/>
            <person name="Garbelotto M."/>
            <person name="Martin F."/>
            <person name="Grigoriev I.V."/>
            <person name="Stenlid J."/>
        </authorList>
    </citation>
    <scope>NUCLEOTIDE SEQUENCE [LARGE SCALE GENOMIC DNA]</scope>
    <source>
        <strain evidence="7 8">TC 32-1</strain>
    </source>
</reference>
<dbReference type="InterPro" id="IPR003593">
    <property type="entry name" value="AAA+_ATPase"/>
</dbReference>
<dbReference type="RefSeq" id="XP_009549667.1">
    <property type="nucleotide sequence ID" value="XM_009551372.1"/>
</dbReference>
<evidence type="ECO:0000256" key="1">
    <source>
        <dbReference type="ARBA" id="ARBA00007448"/>
    </source>
</evidence>
<dbReference type="eggNOG" id="KOG0743">
    <property type="taxonomic scope" value="Eukaryota"/>
</dbReference>
<feature type="domain" description="AAA+ ATPase" evidence="6">
    <location>
        <begin position="24"/>
        <end position="168"/>
    </location>
</feature>
<dbReference type="InterPro" id="IPR003960">
    <property type="entry name" value="ATPase_AAA_CS"/>
</dbReference>
<dbReference type="InterPro" id="IPR057495">
    <property type="entry name" value="AAA_lid_BCS1"/>
</dbReference>
<dbReference type="SUPFAM" id="SSF52540">
    <property type="entry name" value="P-loop containing nucleoside triphosphate hydrolases"/>
    <property type="match status" value="1"/>
</dbReference>
<keyword evidence="8" id="KW-1185">Reference proteome</keyword>
<dbReference type="PANTHER" id="PTHR23070">
    <property type="entry name" value="BCS1 AAA-TYPE ATPASE"/>
    <property type="match status" value="1"/>
</dbReference>
<feature type="region of interest" description="Disordered" evidence="5">
    <location>
        <begin position="270"/>
        <end position="300"/>
    </location>
</feature>
<dbReference type="Gene3D" id="3.40.50.300">
    <property type="entry name" value="P-loop containing nucleotide triphosphate hydrolases"/>
    <property type="match status" value="1"/>
</dbReference>
<evidence type="ECO:0000259" key="6">
    <source>
        <dbReference type="SMART" id="SM00382"/>
    </source>
</evidence>